<organism evidence="2 3">
    <name type="scientific">Brevibacillus agri</name>
    <dbReference type="NCBI Taxonomy" id="51101"/>
    <lineage>
        <taxon>Bacteria</taxon>
        <taxon>Bacillati</taxon>
        <taxon>Bacillota</taxon>
        <taxon>Bacilli</taxon>
        <taxon>Bacillales</taxon>
        <taxon>Paenibacillaceae</taxon>
        <taxon>Brevibacillus</taxon>
    </lineage>
</organism>
<dbReference type="EMBL" id="BJOD01000022">
    <property type="protein sequence ID" value="GED26296.1"/>
    <property type="molecule type" value="Genomic_DNA"/>
</dbReference>
<dbReference type="EMBL" id="RHHN01000027">
    <property type="protein sequence ID" value="RNB56756.1"/>
    <property type="molecule type" value="Genomic_DNA"/>
</dbReference>
<evidence type="ECO:0000313" key="2">
    <source>
        <dbReference type="EMBL" id="RNB56756.1"/>
    </source>
</evidence>
<name>A0A3M8AZW6_9BACL</name>
<keyword evidence="4" id="KW-1185">Reference proteome</keyword>
<proteinExistence type="predicted"/>
<reference evidence="1 4" key="2">
    <citation type="submission" date="2019-06" db="EMBL/GenBank/DDBJ databases">
        <title>Whole genome shotgun sequence of Brevibacillus agri NBRC 15538.</title>
        <authorList>
            <person name="Hosoyama A."/>
            <person name="Uohara A."/>
            <person name="Ohji S."/>
            <person name="Ichikawa N."/>
        </authorList>
    </citation>
    <scope>NUCLEOTIDE SEQUENCE [LARGE SCALE GENOMIC DNA]</scope>
    <source>
        <strain evidence="1 4">NBRC 15538</strain>
    </source>
</reference>
<accession>A0A3M8AZW6</accession>
<evidence type="ECO:0000313" key="4">
    <source>
        <dbReference type="Proteomes" id="UP000317180"/>
    </source>
</evidence>
<reference evidence="2 3" key="1">
    <citation type="submission" date="2018-10" db="EMBL/GenBank/DDBJ databases">
        <title>Phylogenomics of Brevibacillus.</title>
        <authorList>
            <person name="Dunlap C."/>
        </authorList>
    </citation>
    <scope>NUCLEOTIDE SEQUENCE [LARGE SCALE GENOMIC DNA]</scope>
    <source>
        <strain evidence="2 3">NRRL NRS 1219</strain>
    </source>
</reference>
<dbReference type="AlphaFoldDB" id="A0A3M8AZW6"/>
<evidence type="ECO:0000313" key="3">
    <source>
        <dbReference type="Proteomes" id="UP000276178"/>
    </source>
</evidence>
<protein>
    <submittedName>
        <fullName evidence="2">Uncharacterized protein</fullName>
    </submittedName>
</protein>
<dbReference type="OrthoDB" id="2970258at2"/>
<dbReference type="Proteomes" id="UP000317180">
    <property type="component" value="Unassembled WGS sequence"/>
</dbReference>
<dbReference type="GeneID" id="82811550"/>
<gene>
    <name evidence="1" type="ORF">BAG01nite_23980</name>
    <name evidence="2" type="ORF">EB820_08880</name>
</gene>
<dbReference type="Proteomes" id="UP000276178">
    <property type="component" value="Unassembled WGS sequence"/>
</dbReference>
<sequence length="72" mass="8210">MKWGQIVTMSAFACILFAFEWPRLSRLPRRDKASFITLLFTGWVLSLLDLPNLPGPTTLINAIFKPLGQFLE</sequence>
<comment type="caution">
    <text evidence="2">The sequence shown here is derived from an EMBL/GenBank/DDBJ whole genome shotgun (WGS) entry which is preliminary data.</text>
</comment>
<dbReference type="RefSeq" id="WP_005828710.1">
    <property type="nucleotide sequence ID" value="NZ_BJOD01000022.1"/>
</dbReference>
<evidence type="ECO:0000313" key="1">
    <source>
        <dbReference type="EMBL" id="GED26296.1"/>
    </source>
</evidence>